<dbReference type="SUPFAM" id="SSF53383">
    <property type="entry name" value="PLP-dependent transferases"/>
    <property type="match status" value="1"/>
</dbReference>
<reference evidence="3 4" key="1">
    <citation type="submission" date="2023-10" db="EMBL/GenBank/DDBJ databases">
        <title>Sphingomonas sp. HF-S4 16S ribosomal RNA gene Genome sequencing and assembly.</title>
        <authorList>
            <person name="Lee H."/>
        </authorList>
    </citation>
    <scope>NUCLEOTIDE SEQUENCE [LARGE SCALE GENOMIC DNA]</scope>
    <source>
        <strain evidence="3 4">HF-S4</strain>
    </source>
</reference>
<dbReference type="Proteomes" id="UP001273531">
    <property type="component" value="Unassembled WGS sequence"/>
</dbReference>
<name>A0ABU3Y8M9_9SPHN</name>
<dbReference type="Gene3D" id="3.90.1150.10">
    <property type="entry name" value="Aspartate Aminotransferase, domain 1"/>
    <property type="match status" value="1"/>
</dbReference>
<evidence type="ECO:0000313" key="4">
    <source>
        <dbReference type="Proteomes" id="UP001273531"/>
    </source>
</evidence>
<comment type="caution">
    <text evidence="3">The sequence shown here is derived from an EMBL/GenBank/DDBJ whole genome shotgun (WGS) entry which is preliminary data.</text>
</comment>
<keyword evidence="3" id="KW-0808">Transferase</keyword>
<proteinExistence type="predicted"/>
<keyword evidence="1" id="KW-0663">Pyridoxal phosphate</keyword>
<evidence type="ECO:0000313" key="3">
    <source>
        <dbReference type="EMBL" id="MDV3457729.1"/>
    </source>
</evidence>
<feature type="domain" description="Aminotransferase class V" evidence="2">
    <location>
        <begin position="63"/>
        <end position="304"/>
    </location>
</feature>
<evidence type="ECO:0000259" key="2">
    <source>
        <dbReference type="Pfam" id="PF00266"/>
    </source>
</evidence>
<dbReference type="EMBL" id="JAWJEJ010000001">
    <property type="protein sequence ID" value="MDV3457729.1"/>
    <property type="molecule type" value="Genomic_DNA"/>
</dbReference>
<gene>
    <name evidence="3" type="ORF">RZN05_12105</name>
</gene>
<dbReference type="RefSeq" id="WP_317226859.1">
    <property type="nucleotide sequence ID" value="NZ_JAWJEJ010000001.1"/>
</dbReference>
<dbReference type="InterPro" id="IPR000192">
    <property type="entry name" value="Aminotrans_V_dom"/>
</dbReference>
<dbReference type="Gene3D" id="3.40.640.10">
    <property type="entry name" value="Type I PLP-dependent aspartate aminotransferase-like (Major domain)"/>
    <property type="match status" value="1"/>
</dbReference>
<keyword evidence="4" id="KW-1185">Reference proteome</keyword>
<organism evidence="3 4">
    <name type="scientific">Sphingomonas agrestis</name>
    <dbReference type="NCBI Taxonomy" id="3080540"/>
    <lineage>
        <taxon>Bacteria</taxon>
        <taxon>Pseudomonadati</taxon>
        <taxon>Pseudomonadota</taxon>
        <taxon>Alphaproteobacteria</taxon>
        <taxon>Sphingomonadales</taxon>
        <taxon>Sphingomonadaceae</taxon>
        <taxon>Sphingomonas</taxon>
    </lineage>
</organism>
<sequence>MTASYKHLFQRAIAAAPERLHFAAHSHHLWPDASYLGQLAAWEDGVRLADRKWERVMGEIWPAAQGHVAAELGLPDPSTVVFAPNSHELLLRIVSALPRRPLRILATDGEFHSFRRQSVRWEEAGTVTVERVPLNRIVERACSGDHDLVFVSQVQFGTGHVFEQVAELAALARPEGPWVVIDGYHGFMAMETDLSAVADRVFYLAGGYKYAMAGEGCAFLHAPPGFGSRPEITGWYAEFDDLSLPPGRVGYAPDARRFLGATFDPSGIYRFVAVRDMLRQEGLRTADIAAHAAELRDALLARLPIEAELLNPGSPARFVALRSPHAAAWKAALEAQDVIVDVRGDVLRIGFGLYQDARDLEGLIWTLERL</sequence>
<keyword evidence="3" id="KW-0032">Aminotransferase</keyword>
<dbReference type="GO" id="GO:0008483">
    <property type="term" value="F:transaminase activity"/>
    <property type="evidence" value="ECO:0007669"/>
    <property type="project" value="UniProtKB-KW"/>
</dbReference>
<dbReference type="InterPro" id="IPR015424">
    <property type="entry name" value="PyrdxlP-dep_Trfase"/>
</dbReference>
<evidence type="ECO:0000256" key="1">
    <source>
        <dbReference type="ARBA" id="ARBA00022898"/>
    </source>
</evidence>
<accession>A0ABU3Y8M9</accession>
<dbReference type="InterPro" id="IPR015422">
    <property type="entry name" value="PyrdxlP-dep_Trfase_small"/>
</dbReference>
<dbReference type="Pfam" id="PF00266">
    <property type="entry name" value="Aminotran_5"/>
    <property type="match status" value="1"/>
</dbReference>
<protein>
    <submittedName>
        <fullName evidence="3">Aminotransferase class V-fold PLP-dependent enzyme</fullName>
    </submittedName>
</protein>
<dbReference type="InterPro" id="IPR015421">
    <property type="entry name" value="PyrdxlP-dep_Trfase_major"/>
</dbReference>